<evidence type="ECO:0000256" key="1">
    <source>
        <dbReference type="SAM" id="MobiDB-lite"/>
    </source>
</evidence>
<feature type="region of interest" description="Disordered" evidence="1">
    <location>
        <begin position="97"/>
        <end position="120"/>
    </location>
</feature>
<gene>
    <name evidence="3" type="primary">yjcK</name>
    <name evidence="3" type="ORF">DIS24_g6963</name>
</gene>
<comment type="caution">
    <text evidence="3">The sequence shown here is derived from an EMBL/GenBank/DDBJ whole genome shotgun (WGS) entry which is preliminary data.</text>
</comment>
<keyword evidence="4" id="KW-1185">Reference proteome</keyword>
<proteinExistence type="predicted"/>
<accession>A0AA39YCX1</accession>
<dbReference type="SUPFAM" id="SSF55729">
    <property type="entry name" value="Acyl-CoA N-acyltransferases (Nat)"/>
    <property type="match status" value="2"/>
</dbReference>
<evidence type="ECO:0000313" key="3">
    <source>
        <dbReference type="EMBL" id="KAK0650339.1"/>
    </source>
</evidence>
<dbReference type="Gene3D" id="3.40.630.30">
    <property type="match status" value="1"/>
</dbReference>
<protein>
    <submittedName>
        <fullName evidence="3">Ribosomal-protein-alanine acetyltransferase</fullName>
    </submittedName>
</protein>
<dbReference type="GO" id="GO:0016747">
    <property type="term" value="F:acyltransferase activity, transferring groups other than amino-acyl groups"/>
    <property type="evidence" value="ECO:0007669"/>
    <property type="project" value="InterPro"/>
</dbReference>
<feature type="domain" description="N-acetyltransferase" evidence="2">
    <location>
        <begin position="69"/>
        <end position="237"/>
    </location>
</feature>
<sequence length="247" mass="26819">MENSSSNDATLPFPPPPLVTLKSCTIRPYHPNDAPSMAKHGNNPLIAQWMTNMFPHPYTLDKAHEWIAMNVPKEKEKSKEPAADNNSGTAAAAANDPLAQQPTSTAPTVASLPAPAEPPPVDWPATTNFAICVDDECVGSIGVKPGADVHARSAEVGYWLGEAAWGRGIATEAAAAYVAWVFETVPGVERLSGCVYGGNAASMRVLEKVGFRREGKLRKAVWKKGVWRDLDMFGLLREEWEEERKGR</sequence>
<feature type="compositionally biased region" description="Polar residues" evidence="1">
    <location>
        <begin position="98"/>
        <end position="108"/>
    </location>
</feature>
<name>A0AA39YCX1_9PEZI</name>
<dbReference type="AlphaFoldDB" id="A0AA39YCX1"/>
<reference evidence="3" key="1">
    <citation type="submission" date="2023-06" db="EMBL/GenBank/DDBJ databases">
        <title>Multi-omics analyses reveal the molecular pathogenesis toolkit of Lasiodiplodia hormozganensis, a cross-kingdom pathogen.</title>
        <authorList>
            <person name="Felix C."/>
            <person name="Meneses R."/>
            <person name="Goncalves M.F.M."/>
            <person name="Tilleman L."/>
            <person name="Duarte A.S."/>
            <person name="Jorrin-Novo J.V."/>
            <person name="Van De Peer Y."/>
            <person name="Deforce D."/>
            <person name="Van Nieuwerburgh F."/>
            <person name="Esteves A.C."/>
            <person name="Alves A."/>
        </authorList>
    </citation>
    <scope>NUCLEOTIDE SEQUENCE</scope>
    <source>
        <strain evidence="3">CBS 339.90</strain>
    </source>
</reference>
<dbReference type="InterPro" id="IPR016181">
    <property type="entry name" value="Acyl_CoA_acyltransferase"/>
</dbReference>
<dbReference type="PANTHER" id="PTHR46067:SF27">
    <property type="entry name" value="ACYL-COA N-ACYLTRANSFERASES (NAT) SUPERFAMILY PROTEIN"/>
    <property type="match status" value="1"/>
</dbReference>
<dbReference type="Proteomes" id="UP001175001">
    <property type="component" value="Unassembled WGS sequence"/>
</dbReference>
<dbReference type="InterPro" id="IPR000182">
    <property type="entry name" value="GNAT_dom"/>
</dbReference>
<evidence type="ECO:0000259" key="2">
    <source>
        <dbReference type="PROSITE" id="PS51186"/>
    </source>
</evidence>
<dbReference type="EMBL" id="JAUJDW010000037">
    <property type="protein sequence ID" value="KAK0650339.1"/>
    <property type="molecule type" value="Genomic_DNA"/>
</dbReference>
<organism evidence="3 4">
    <name type="scientific">Lasiodiplodia hormozganensis</name>
    <dbReference type="NCBI Taxonomy" id="869390"/>
    <lineage>
        <taxon>Eukaryota</taxon>
        <taxon>Fungi</taxon>
        <taxon>Dikarya</taxon>
        <taxon>Ascomycota</taxon>
        <taxon>Pezizomycotina</taxon>
        <taxon>Dothideomycetes</taxon>
        <taxon>Dothideomycetes incertae sedis</taxon>
        <taxon>Botryosphaeriales</taxon>
        <taxon>Botryosphaeriaceae</taxon>
        <taxon>Lasiodiplodia</taxon>
    </lineage>
</organism>
<dbReference type="Pfam" id="PF13302">
    <property type="entry name" value="Acetyltransf_3"/>
    <property type="match status" value="1"/>
</dbReference>
<evidence type="ECO:0000313" key="4">
    <source>
        <dbReference type="Proteomes" id="UP001175001"/>
    </source>
</evidence>
<dbReference type="PROSITE" id="PS51186">
    <property type="entry name" value="GNAT"/>
    <property type="match status" value="1"/>
</dbReference>
<dbReference type="PANTHER" id="PTHR46067">
    <property type="entry name" value="ACYL-COA N-ACYLTRANSFERASES (NAT) SUPERFAMILY PROTEIN"/>
    <property type="match status" value="1"/>
</dbReference>